<comment type="caution">
    <text evidence="3">The sequence shown here is derived from an EMBL/GenBank/DDBJ whole genome shotgun (WGS) entry which is preliminary data.</text>
</comment>
<feature type="compositionally biased region" description="Polar residues" evidence="1">
    <location>
        <begin position="58"/>
        <end position="67"/>
    </location>
</feature>
<feature type="signal peptide" evidence="2">
    <location>
        <begin position="1"/>
        <end position="25"/>
    </location>
</feature>
<dbReference type="PROSITE" id="PS51257">
    <property type="entry name" value="PROKAR_LIPOPROTEIN"/>
    <property type="match status" value="1"/>
</dbReference>
<evidence type="ECO:0000313" key="4">
    <source>
        <dbReference type="Proteomes" id="UP000016649"/>
    </source>
</evidence>
<evidence type="ECO:0008006" key="5">
    <source>
        <dbReference type="Google" id="ProtNLM"/>
    </source>
</evidence>
<dbReference type="InterPro" id="IPR038537">
    <property type="entry name" value="TatT_sf"/>
</dbReference>
<name>A0ABN0P168_TRELE</name>
<evidence type="ECO:0000313" key="3">
    <source>
        <dbReference type="EMBL" id="ERJ94130.1"/>
    </source>
</evidence>
<dbReference type="EMBL" id="AWVH01000006">
    <property type="protein sequence ID" value="ERJ94130.1"/>
    <property type="molecule type" value="Genomic_DNA"/>
</dbReference>
<sequence>MKKTFLPLHALLCVLVLATFSFSCALTKSLALNAVSDSLAGSDKNGKVHAAQKRHAQTKASSPAAKTNENDALSAVLTGEKDPVLMGDFFPTALKLYEIILAQNPKHRGLAVTTGSLYVMYANAFVQAPAEMLPSSQYSHQAEEQQRAKLHYLRGRNYALRSLELRCAGIENALLSGNTELCAPFFTRLKKDDAAAAYWAGAGWLGAFSADPLDVEQLKTLPCAVALLEKAAELDGSYNNGAVWDALTSFYAQVPPEFGGDLERARFASEQSFLVSQGKTPGPYITYATSFCVADQDALGFKENLQKALAIDPDADPANRLGVVIAQKKAAWLLAHGDDYFIEWE</sequence>
<organism evidence="3 4">
    <name type="scientific">Treponema lecithinolyticum ATCC 700332</name>
    <dbReference type="NCBI Taxonomy" id="1321815"/>
    <lineage>
        <taxon>Bacteria</taxon>
        <taxon>Pseudomonadati</taxon>
        <taxon>Spirochaetota</taxon>
        <taxon>Spirochaetia</taxon>
        <taxon>Spirochaetales</taxon>
        <taxon>Treponemataceae</taxon>
        <taxon>Treponema</taxon>
    </lineage>
</organism>
<reference evidence="3 4" key="1">
    <citation type="submission" date="2013-08" db="EMBL/GenBank/DDBJ databases">
        <authorList>
            <person name="Weinstock G."/>
            <person name="Sodergren E."/>
            <person name="Wylie T."/>
            <person name="Fulton L."/>
            <person name="Fulton R."/>
            <person name="Fronick C."/>
            <person name="O'Laughlin M."/>
            <person name="Godfrey J."/>
            <person name="Miner T."/>
            <person name="Herter B."/>
            <person name="Appelbaum E."/>
            <person name="Cordes M."/>
            <person name="Lek S."/>
            <person name="Wollam A."/>
            <person name="Pepin K.H."/>
            <person name="Palsikar V.B."/>
            <person name="Mitreva M."/>
            <person name="Wilson R.K."/>
        </authorList>
    </citation>
    <scope>NUCLEOTIDE SEQUENCE [LARGE SCALE GENOMIC DNA]</scope>
    <source>
        <strain evidence="3 4">ATCC 700332</strain>
    </source>
</reference>
<dbReference type="Pfam" id="PF16811">
    <property type="entry name" value="TAtT"/>
    <property type="match status" value="1"/>
</dbReference>
<feature type="region of interest" description="Disordered" evidence="1">
    <location>
        <begin position="46"/>
        <end position="67"/>
    </location>
</feature>
<protein>
    <recommendedName>
        <fullName evidence="5">Lipoprotein</fullName>
    </recommendedName>
</protein>
<keyword evidence="4" id="KW-1185">Reference proteome</keyword>
<dbReference type="RefSeq" id="WP_021686886.1">
    <property type="nucleotide sequence ID" value="NZ_KI260561.1"/>
</dbReference>
<gene>
    <name evidence="3" type="ORF">HMPREF9193_00485</name>
</gene>
<dbReference type="Gene3D" id="1.25.40.920">
    <property type="entry name" value="TRAP transporter T-component"/>
    <property type="match status" value="1"/>
</dbReference>
<dbReference type="Proteomes" id="UP000016649">
    <property type="component" value="Unassembled WGS sequence"/>
</dbReference>
<proteinExistence type="predicted"/>
<keyword evidence="2" id="KW-0732">Signal</keyword>
<accession>A0ABN0P168</accession>
<feature type="chain" id="PRO_5047434542" description="Lipoprotein" evidence="2">
    <location>
        <begin position="26"/>
        <end position="345"/>
    </location>
</feature>
<evidence type="ECO:0000256" key="2">
    <source>
        <dbReference type="SAM" id="SignalP"/>
    </source>
</evidence>
<dbReference type="InterPro" id="IPR031823">
    <property type="entry name" value="TatT"/>
</dbReference>
<evidence type="ECO:0000256" key="1">
    <source>
        <dbReference type="SAM" id="MobiDB-lite"/>
    </source>
</evidence>